<proteinExistence type="predicted"/>
<reference evidence="1 3" key="2">
    <citation type="journal article" date="2018" name="Plant J.">
        <title>The Physcomitrella patens chromosome-scale assembly reveals moss genome structure and evolution.</title>
        <authorList>
            <person name="Lang D."/>
            <person name="Ullrich K.K."/>
            <person name="Murat F."/>
            <person name="Fuchs J."/>
            <person name="Jenkins J."/>
            <person name="Haas F.B."/>
            <person name="Piednoel M."/>
            <person name="Gundlach H."/>
            <person name="Van Bel M."/>
            <person name="Meyberg R."/>
            <person name="Vives C."/>
            <person name="Morata J."/>
            <person name="Symeonidi A."/>
            <person name="Hiss M."/>
            <person name="Muchero W."/>
            <person name="Kamisugi Y."/>
            <person name="Saleh O."/>
            <person name="Blanc G."/>
            <person name="Decker E.L."/>
            <person name="van Gessel N."/>
            <person name="Grimwood J."/>
            <person name="Hayes R.D."/>
            <person name="Graham S.W."/>
            <person name="Gunter L.E."/>
            <person name="McDaniel S.F."/>
            <person name="Hoernstein S.N.W."/>
            <person name="Larsson A."/>
            <person name="Li F.W."/>
            <person name="Perroud P.F."/>
            <person name="Phillips J."/>
            <person name="Ranjan P."/>
            <person name="Rokshar D.S."/>
            <person name="Rothfels C.J."/>
            <person name="Schneider L."/>
            <person name="Shu S."/>
            <person name="Stevenson D.W."/>
            <person name="Thummler F."/>
            <person name="Tillich M."/>
            <person name="Villarreal Aguilar J.C."/>
            <person name="Widiez T."/>
            <person name="Wong G.K."/>
            <person name="Wymore A."/>
            <person name="Zhang Y."/>
            <person name="Zimmer A.D."/>
            <person name="Quatrano R.S."/>
            <person name="Mayer K.F.X."/>
            <person name="Goodstein D."/>
            <person name="Casacuberta J.M."/>
            <person name="Vandepoele K."/>
            <person name="Reski R."/>
            <person name="Cuming A.C."/>
            <person name="Tuskan G.A."/>
            <person name="Maumus F."/>
            <person name="Salse J."/>
            <person name="Schmutz J."/>
            <person name="Rensing S.A."/>
        </authorList>
    </citation>
    <scope>NUCLEOTIDE SEQUENCE [LARGE SCALE GENOMIC DNA]</scope>
    <source>
        <strain evidence="2 3">cv. Gransden 2004</strain>
    </source>
</reference>
<dbReference type="EnsemblPlants" id="Pp3c2_840V3.1">
    <property type="protein sequence ID" value="Pp3c2_840V3.1"/>
    <property type="gene ID" value="Pp3c2_840"/>
</dbReference>
<name>A0A2K1KZM7_PHYPA</name>
<organism evidence="1">
    <name type="scientific">Physcomitrium patens</name>
    <name type="common">Spreading-leaved earth moss</name>
    <name type="synonym">Physcomitrella patens</name>
    <dbReference type="NCBI Taxonomy" id="3218"/>
    <lineage>
        <taxon>Eukaryota</taxon>
        <taxon>Viridiplantae</taxon>
        <taxon>Streptophyta</taxon>
        <taxon>Embryophyta</taxon>
        <taxon>Bryophyta</taxon>
        <taxon>Bryophytina</taxon>
        <taxon>Bryopsida</taxon>
        <taxon>Funariidae</taxon>
        <taxon>Funariales</taxon>
        <taxon>Funariaceae</taxon>
        <taxon>Physcomitrium</taxon>
    </lineage>
</organism>
<dbReference type="InParanoid" id="A0A2K1KZM7"/>
<reference evidence="1 3" key="1">
    <citation type="journal article" date="2008" name="Science">
        <title>The Physcomitrella genome reveals evolutionary insights into the conquest of land by plants.</title>
        <authorList>
            <person name="Rensing S."/>
            <person name="Lang D."/>
            <person name="Zimmer A."/>
            <person name="Terry A."/>
            <person name="Salamov A."/>
            <person name="Shapiro H."/>
            <person name="Nishiyama T."/>
            <person name="Perroud P.-F."/>
            <person name="Lindquist E."/>
            <person name="Kamisugi Y."/>
            <person name="Tanahashi T."/>
            <person name="Sakakibara K."/>
            <person name="Fujita T."/>
            <person name="Oishi K."/>
            <person name="Shin-I T."/>
            <person name="Kuroki Y."/>
            <person name="Toyoda A."/>
            <person name="Suzuki Y."/>
            <person name="Hashimoto A."/>
            <person name="Yamaguchi K."/>
            <person name="Sugano A."/>
            <person name="Kohara Y."/>
            <person name="Fujiyama A."/>
            <person name="Anterola A."/>
            <person name="Aoki S."/>
            <person name="Ashton N."/>
            <person name="Barbazuk W.B."/>
            <person name="Barker E."/>
            <person name="Bennetzen J."/>
            <person name="Bezanilla M."/>
            <person name="Blankenship R."/>
            <person name="Cho S.H."/>
            <person name="Dutcher S."/>
            <person name="Estelle M."/>
            <person name="Fawcett J.A."/>
            <person name="Gundlach H."/>
            <person name="Hanada K."/>
            <person name="Heyl A."/>
            <person name="Hicks K.A."/>
            <person name="Hugh J."/>
            <person name="Lohr M."/>
            <person name="Mayer K."/>
            <person name="Melkozernov A."/>
            <person name="Murata T."/>
            <person name="Nelson D."/>
            <person name="Pils B."/>
            <person name="Prigge M."/>
            <person name="Reiss B."/>
            <person name="Renner T."/>
            <person name="Rombauts S."/>
            <person name="Rushton P."/>
            <person name="Sanderfoot A."/>
            <person name="Schween G."/>
            <person name="Shiu S.-H."/>
            <person name="Stueber K."/>
            <person name="Theodoulou F.L."/>
            <person name="Tu H."/>
            <person name="Van de Peer Y."/>
            <person name="Verrier P.J."/>
            <person name="Waters E."/>
            <person name="Wood A."/>
            <person name="Yang L."/>
            <person name="Cove D."/>
            <person name="Cuming A."/>
            <person name="Hasebe M."/>
            <person name="Lucas S."/>
            <person name="Mishler D.B."/>
            <person name="Reski R."/>
            <person name="Grigoriev I."/>
            <person name="Quatrano R.S."/>
            <person name="Boore J.L."/>
        </authorList>
    </citation>
    <scope>NUCLEOTIDE SEQUENCE [LARGE SCALE GENOMIC DNA]</scope>
    <source>
        <strain evidence="2 3">cv. Gransden 2004</strain>
    </source>
</reference>
<dbReference type="GO" id="GO:0003676">
    <property type="term" value="F:nucleic acid binding"/>
    <property type="evidence" value="ECO:0007669"/>
    <property type="project" value="InterPro"/>
</dbReference>
<keyword evidence="3" id="KW-1185">Reference proteome</keyword>
<evidence type="ECO:0000313" key="1">
    <source>
        <dbReference type="EMBL" id="PNR59221.1"/>
    </source>
</evidence>
<sequence>MGIAPSVLLLRYYPQIVNSTFCNLDSIPQLRCFSNTEGPRRLLEPHREHSRDHPSRRGPLEESFARVGMDIMGPLITTTEGHKFVIVAMCYLTKWVEVQASESQGVSEWKASFGCQASSKPFFSEVLSTVIDANQLNHIIAKPKTIA</sequence>
<gene>
    <name evidence="1" type="ORF">PHYPA_002012</name>
</gene>
<dbReference type="Proteomes" id="UP000006727">
    <property type="component" value="Chromosome 2"/>
</dbReference>
<evidence type="ECO:0000313" key="3">
    <source>
        <dbReference type="Proteomes" id="UP000006727"/>
    </source>
</evidence>
<dbReference type="InterPro" id="IPR036397">
    <property type="entry name" value="RNaseH_sf"/>
</dbReference>
<dbReference type="Gramene" id="Pp3c2_840V3.1">
    <property type="protein sequence ID" value="Pp3c2_840V3.1"/>
    <property type="gene ID" value="Pp3c2_840"/>
</dbReference>
<protein>
    <submittedName>
        <fullName evidence="1 2">Uncharacterized protein</fullName>
    </submittedName>
</protein>
<dbReference type="Gene3D" id="3.30.420.10">
    <property type="entry name" value="Ribonuclease H-like superfamily/Ribonuclease H"/>
    <property type="match status" value="1"/>
</dbReference>
<accession>A0A2K1KZM7</accession>
<reference evidence="2" key="3">
    <citation type="submission" date="2020-12" db="UniProtKB">
        <authorList>
            <consortium name="EnsemblPlants"/>
        </authorList>
    </citation>
    <scope>IDENTIFICATION</scope>
</reference>
<dbReference type="AlphaFoldDB" id="A0A2K1KZM7"/>
<dbReference type="EMBL" id="ABEU02000002">
    <property type="protein sequence ID" value="PNR59221.1"/>
    <property type="molecule type" value="Genomic_DNA"/>
</dbReference>
<evidence type="ECO:0000313" key="2">
    <source>
        <dbReference type="EnsemblPlants" id="Pp3c2_840V3.1"/>
    </source>
</evidence>